<dbReference type="Pfam" id="PF13802">
    <property type="entry name" value="Gal_mutarotas_2"/>
    <property type="match status" value="1"/>
</dbReference>
<accession>A0A4S8XV33</accession>
<comment type="similarity">
    <text evidence="1">Belongs to the glycosyl hydrolase 31 family.</text>
</comment>
<dbReference type="InterPro" id="IPR025887">
    <property type="entry name" value="Glyco_hydro_31_N_dom"/>
</dbReference>
<gene>
    <name evidence="6" type="ORF">D6D22_05177</name>
</gene>
<evidence type="ECO:0000256" key="1">
    <source>
        <dbReference type="ARBA" id="ARBA00007806"/>
    </source>
</evidence>
<dbReference type="Pfam" id="PF01055">
    <property type="entry name" value="Glyco_hydro_31_2nd"/>
    <property type="match status" value="1"/>
</dbReference>
<dbReference type="SUPFAM" id="SSF74650">
    <property type="entry name" value="Galactose mutarotase-like"/>
    <property type="match status" value="1"/>
</dbReference>
<evidence type="ECO:0000259" key="5">
    <source>
        <dbReference type="Pfam" id="PF21365"/>
    </source>
</evidence>
<dbReference type="GO" id="GO:0030246">
    <property type="term" value="F:carbohydrate binding"/>
    <property type="evidence" value="ECO:0007669"/>
    <property type="project" value="InterPro"/>
</dbReference>
<evidence type="ECO:0000259" key="3">
    <source>
        <dbReference type="Pfam" id="PF01055"/>
    </source>
</evidence>
<keyword evidence="2" id="KW-0732">Signal</keyword>
<dbReference type="InterPro" id="IPR011013">
    <property type="entry name" value="Gal_mutarotase_sf_dom"/>
</dbReference>
<name>A0A4S8XV33_AURPU</name>
<feature type="domain" description="Glycosyl hydrolase family 31 C-terminal" evidence="5">
    <location>
        <begin position="637"/>
        <end position="731"/>
    </location>
</feature>
<dbReference type="SUPFAM" id="SSF51011">
    <property type="entry name" value="Glycosyl hydrolase domain"/>
    <property type="match status" value="1"/>
</dbReference>
<dbReference type="Gene3D" id="2.60.40.1760">
    <property type="entry name" value="glycosyl hydrolase (family 31)"/>
    <property type="match status" value="1"/>
</dbReference>
<evidence type="ECO:0008006" key="8">
    <source>
        <dbReference type="Google" id="ProtNLM"/>
    </source>
</evidence>
<dbReference type="InterPro" id="IPR000322">
    <property type="entry name" value="Glyco_hydro_31_TIM"/>
</dbReference>
<feature type="signal peptide" evidence="2">
    <location>
        <begin position="1"/>
        <end position="23"/>
    </location>
</feature>
<dbReference type="InterPro" id="IPR017853">
    <property type="entry name" value="GH"/>
</dbReference>
<dbReference type="InterPro" id="IPR051816">
    <property type="entry name" value="Glycosyl_Hydrolase_31"/>
</dbReference>
<organism evidence="6 7">
    <name type="scientific">Aureobasidium pullulans</name>
    <name type="common">Black yeast</name>
    <name type="synonym">Pullularia pullulans</name>
    <dbReference type="NCBI Taxonomy" id="5580"/>
    <lineage>
        <taxon>Eukaryota</taxon>
        <taxon>Fungi</taxon>
        <taxon>Dikarya</taxon>
        <taxon>Ascomycota</taxon>
        <taxon>Pezizomycotina</taxon>
        <taxon>Dothideomycetes</taxon>
        <taxon>Dothideomycetidae</taxon>
        <taxon>Dothideales</taxon>
        <taxon>Saccotheciaceae</taxon>
        <taxon>Aureobasidium</taxon>
    </lineage>
</organism>
<dbReference type="InterPro" id="IPR013780">
    <property type="entry name" value="Glyco_hydro_b"/>
</dbReference>
<feature type="chain" id="PRO_5020487551" description="Alpha-xylosidase" evidence="2">
    <location>
        <begin position="24"/>
        <end position="1205"/>
    </location>
</feature>
<evidence type="ECO:0000313" key="7">
    <source>
        <dbReference type="Proteomes" id="UP000310687"/>
    </source>
</evidence>
<dbReference type="EMBL" id="QZAL01000065">
    <property type="protein sequence ID" value="THW41855.1"/>
    <property type="molecule type" value="Genomic_DNA"/>
</dbReference>
<feature type="domain" description="Glycoside hydrolase family 31 TIM barrel" evidence="3">
    <location>
        <begin position="270"/>
        <end position="626"/>
    </location>
</feature>
<dbReference type="Gene3D" id="2.60.40.1180">
    <property type="entry name" value="Golgi alpha-mannosidase II"/>
    <property type="match status" value="1"/>
</dbReference>
<dbReference type="GO" id="GO:0004553">
    <property type="term" value="F:hydrolase activity, hydrolyzing O-glycosyl compounds"/>
    <property type="evidence" value="ECO:0007669"/>
    <property type="project" value="InterPro"/>
</dbReference>
<dbReference type="PANTHER" id="PTHR43863">
    <property type="entry name" value="HYDROLASE, PUTATIVE (AFU_ORTHOLOGUE AFUA_1G03140)-RELATED"/>
    <property type="match status" value="1"/>
</dbReference>
<dbReference type="PANTHER" id="PTHR43863:SF2">
    <property type="entry name" value="MALTASE-GLUCOAMYLASE"/>
    <property type="match status" value="1"/>
</dbReference>
<dbReference type="AlphaFoldDB" id="A0A4S8XV33"/>
<dbReference type="Proteomes" id="UP000310687">
    <property type="component" value="Unassembled WGS sequence"/>
</dbReference>
<dbReference type="CDD" id="cd14752">
    <property type="entry name" value="GH31_N"/>
    <property type="match status" value="1"/>
</dbReference>
<dbReference type="InterPro" id="IPR048395">
    <property type="entry name" value="Glyco_hydro_31_C"/>
</dbReference>
<dbReference type="Gene3D" id="3.20.20.80">
    <property type="entry name" value="Glycosidases"/>
    <property type="match status" value="1"/>
</dbReference>
<dbReference type="SUPFAM" id="SSF51445">
    <property type="entry name" value="(Trans)glycosidases"/>
    <property type="match status" value="1"/>
</dbReference>
<evidence type="ECO:0000256" key="2">
    <source>
        <dbReference type="SAM" id="SignalP"/>
    </source>
</evidence>
<proteinExistence type="inferred from homology"/>
<evidence type="ECO:0000313" key="6">
    <source>
        <dbReference type="EMBL" id="THW41855.1"/>
    </source>
</evidence>
<feature type="domain" description="Glycoside hydrolase family 31 N-terminal" evidence="4">
    <location>
        <begin position="109"/>
        <end position="225"/>
    </location>
</feature>
<comment type="caution">
    <text evidence="6">The sequence shown here is derived from an EMBL/GenBank/DDBJ whole genome shotgun (WGS) entry which is preliminary data.</text>
</comment>
<reference evidence="6 7" key="1">
    <citation type="submission" date="2018-10" db="EMBL/GenBank/DDBJ databases">
        <title>Fifty Aureobasidium pullulans genomes reveal a recombining polyextremotolerant generalist.</title>
        <authorList>
            <person name="Gostincar C."/>
            <person name="Turk M."/>
            <person name="Zajc J."/>
            <person name="Gunde-Cimerman N."/>
        </authorList>
    </citation>
    <scope>NUCLEOTIDE SEQUENCE [LARGE SCALE GENOMIC DNA]</scope>
    <source>
        <strain evidence="6 7">EXF-11013</strain>
    </source>
</reference>
<sequence length="1205" mass="136339">MGLWHSVFTSLATVLVACDLVLGYNVSTGYVAPNSTGVRIQHGFETVLVQPYGYDGFRVRAWAFRPPTGNEISFLYDPPVEGPENGKARGMSYDTKSNGNTSVSIRNGNAIFRTYGLDKGHYRLAFYRVEPNGSETLLTNEYNPVKSLNSRYYSWKGSGSEFSAAFSFSTDPDEQIYGTGTQQDHLVNKKGSVIDLINFNTHIPTPMFMSSRGYGFVWNSAAEGRMEFGPLRNRFTSESTTVVDYAIVSAPQGDYDGLQQRLSAITGRAPTPPDFSLGYLHSKLRYENQTEVLLLAQNFHNRSIPVSMIVIDYQSWAHQGDWGLDPALWPNVSHMAQQVKQLTGAEMMASLWPSVEDASVNYIEMQADGYLSATRSGPGITDSWNGTYIRNYDSTNPGARQFLWDTLRRNYYDKGIKNFWIDQADGGALGEAWENNGQQSYIQSIPYPLPDVLYHAGTQSSVGKLYPWAHQQAIEEGQRNASNTQQGSACDSLSLSRSGYIGSQRFCSMIWSGDTVANWETLGSQIPNALSAAATGWGWFTVDAGGFQADSSIEWSNNIDRPQYRELYVRWLQWTTFIPFMRNHGSRSCDTQSAFTCDNEPWTYGAENTPIIVSYIDLRYQLSAYLRNTFAKFSQTGRMIMRPLYMDFSTTDSNISQWTKTNNNITTQQYMFGPRLLVTPVTLPNVTSWEVYLPKTAAGVDKPWTYWWNNVTYAGGQTVNVSAPLEHIPLFHLGSREDIMSGNISYFRRIGILMSHVPWRSMTFAKFNSQCSFALPSIALGFKGTSIIMRDFFASLPAPLPLYILLNLTDLKALYAAIVSLPHLYAVFHLDAGLIFSTIVRRTMPDELVTPMIMYMRLHQRSKPTASTTFKNLEATMLVDDANRYTWDDISPATFFQAISQYVRIHDLAYSVLRSKLDYLATLQFEKLANIPHKYIHKSMTKQNPESVALDVPARFQDPSWVEESRAVRALWFLTLGWRVSCMLGLDELESIGFAKRLVGEKTWKHEEIEEMVRSVLDSPTLQPPAPSTASDLSKANGSFAVLHTYPILPRSRVTHPDSSTNTSRVPLYAQSPLTPPHSTPASLAWDQAPQRLSTMPRVYRILLMLRDRPDSPFRTPGTRSHNARTLQMDHFIRLGFGVWDLWRVSVEMRLWSMPYSIREELKGEGQGKVGVVGQSDSMFRHWVIWRQERQREEGGWRRGFNTRC</sequence>
<dbReference type="GO" id="GO:0005975">
    <property type="term" value="P:carbohydrate metabolic process"/>
    <property type="evidence" value="ECO:0007669"/>
    <property type="project" value="InterPro"/>
</dbReference>
<evidence type="ECO:0000259" key="4">
    <source>
        <dbReference type="Pfam" id="PF13802"/>
    </source>
</evidence>
<dbReference type="Pfam" id="PF21365">
    <property type="entry name" value="Glyco_hydro_31_3rd"/>
    <property type="match status" value="1"/>
</dbReference>
<protein>
    <recommendedName>
        <fullName evidence="8">Alpha-xylosidase</fullName>
    </recommendedName>
</protein>